<evidence type="ECO:0000313" key="1">
    <source>
        <dbReference type="EMBL" id="KAK3907845.1"/>
    </source>
</evidence>
<name>A0AAE1GU07_9NEOP</name>
<evidence type="ECO:0000313" key="2">
    <source>
        <dbReference type="Proteomes" id="UP001219518"/>
    </source>
</evidence>
<keyword evidence="2" id="KW-1185">Reference proteome</keyword>
<dbReference type="Proteomes" id="UP001219518">
    <property type="component" value="Unassembled WGS sequence"/>
</dbReference>
<reference evidence="1" key="1">
    <citation type="submission" date="2021-07" db="EMBL/GenBank/DDBJ databases">
        <authorList>
            <person name="Catto M.A."/>
            <person name="Jacobson A."/>
            <person name="Kennedy G."/>
            <person name="Labadie P."/>
            <person name="Hunt B.G."/>
            <person name="Srinivasan R."/>
        </authorList>
    </citation>
    <scope>NUCLEOTIDE SEQUENCE</scope>
    <source>
        <strain evidence="1">PL_HMW_Pooled</strain>
        <tissue evidence="1">Head</tissue>
    </source>
</reference>
<sequence length="122" mass="13390">MDVTATLQRPEIQAIVNKITSVPSRTNHCLAFWVNTNISESVSNRPRPTPPPDHDDMATFQAPLVNGEDVEAYFARLENALQNSNNGNSNNGNHNNFNGHSNNYNGCGSSSTSSHCCCPRWT</sequence>
<dbReference type="EMBL" id="JAHWGI010000026">
    <property type="protein sequence ID" value="KAK3907845.1"/>
    <property type="molecule type" value="Genomic_DNA"/>
</dbReference>
<gene>
    <name evidence="1" type="ORF">KUF71_018481</name>
</gene>
<organism evidence="1 2">
    <name type="scientific">Frankliniella fusca</name>
    <dbReference type="NCBI Taxonomy" id="407009"/>
    <lineage>
        <taxon>Eukaryota</taxon>
        <taxon>Metazoa</taxon>
        <taxon>Ecdysozoa</taxon>
        <taxon>Arthropoda</taxon>
        <taxon>Hexapoda</taxon>
        <taxon>Insecta</taxon>
        <taxon>Pterygota</taxon>
        <taxon>Neoptera</taxon>
        <taxon>Paraneoptera</taxon>
        <taxon>Thysanoptera</taxon>
        <taxon>Terebrantia</taxon>
        <taxon>Thripoidea</taxon>
        <taxon>Thripidae</taxon>
        <taxon>Frankliniella</taxon>
    </lineage>
</organism>
<reference evidence="1" key="2">
    <citation type="journal article" date="2023" name="BMC Genomics">
        <title>Pest status, molecular evolution, and epigenetic factors derived from the genome assembly of Frankliniella fusca, a thysanopteran phytovirus vector.</title>
        <authorList>
            <person name="Catto M.A."/>
            <person name="Labadie P.E."/>
            <person name="Jacobson A.L."/>
            <person name="Kennedy G.G."/>
            <person name="Srinivasan R."/>
            <person name="Hunt B.G."/>
        </authorList>
    </citation>
    <scope>NUCLEOTIDE SEQUENCE</scope>
    <source>
        <strain evidence="1">PL_HMW_Pooled</strain>
    </source>
</reference>
<protein>
    <submittedName>
        <fullName evidence="1">Lysine acetyltransferase</fullName>
    </submittedName>
</protein>
<feature type="non-terminal residue" evidence="1">
    <location>
        <position position="1"/>
    </location>
</feature>
<proteinExistence type="predicted"/>
<comment type="caution">
    <text evidence="1">The sequence shown here is derived from an EMBL/GenBank/DDBJ whole genome shotgun (WGS) entry which is preliminary data.</text>
</comment>
<accession>A0AAE1GU07</accession>
<dbReference type="AlphaFoldDB" id="A0AAE1GU07"/>